<keyword evidence="1" id="KW-0812">Transmembrane</keyword>
<dbReference type="Pfam" id="PF19639">
    <property type="entry name" value="DUF6142"/>
    <property type="match status" value="1"/>
</dbReference>
<dbReference type="GeneID" id="97391555"/>
<proteinExistence type="predicted"/>
<accession>A0A173TNX3</accession>
<sequence length="114" mass="12100">MASNRRKYFRRTRKTRMRDLKHSPTGILSFCTAMAALAVFLTAVVQSFLASGEGGYKVGGLGLIGLILALGALLCGIFAVKEPKIRPLLPRLGIVFGAVLTVGLGGMYIFGLVG</sequence>
<evidence type="ECO:0000313" key="3">
    <source>
        <dbReference type="EMBL" id="MSD15768.1"/>
    </source>
</evidence>
<reference evidence="3 5" key="2">
    <citation type="journal article" date="2019" name="Nat. Med.">
        <title>A library of human gut bacterial isolates paired with longitudinal multiomics data enables mechanistic microbiome research.</title>
        <authorList>
            <person name="Poyet M."/>
            <person name="Groussin M."/>
            <person name="Gibbons S.M."/>
            <person name="Avila-Pacheco J."/>
            <person name="Jiang X."/>
            <person name="Kearney S.M."/>
            <person name="Perrotta A.R."/>
            <person name="Berdy B."/>
            <person name="Zhao S."/>
            <person name="Lieberman T.D."/>
            <person name="Swanson P.K."/>
            <person name="Smith M."/>
            <person name="Roesemann S."/>
            <person name="Alexander J.E."/>
            <person name="Rich S.A."/>
            <person name="Livny J."/>
            <person name="Vlamakis H."/>
            <person name="Clish C."/>
            <person name="Bullock K."/>
            <person name="Deik A."/>
            <person name="Scott J."/>
            <person name="Pierce K.A."/>
            <person name="Xavier R.J."/>
            <person name="Alm E.J."/>
        </authorList>
    </citation>
    <scope>NUCLEOTIDE SEQUENCE [LARGE SCALE GENOMIC DNA]</scope>
    <source>
        <strain evidence="3 5">BIOML-A3</strain>
    </source>
</reference>
<dbReference type="AlphaFoldDB" id="A0A173TNX3"/>
<dbReference type="InterPro" id="IPR046140">
    <property type="entry name" value="DUF6142"/>
</dbReference>
<dbReference type="EMBL" id="WKRA01000008">
    <property type="protein sequence ID" value="MSD15768.1"/>
    <property type="molecule type" value="Genomic_DNA"/>
</dbReference>
<gene>
    <name evidence="2" type="ORF">ERS852448_01589</name>
    <name evidence="3" type="ORF">GKE72_06710</name>
</gene>
<feature type="transmembrane region" description="Helical" evidence="1">
    <location>
        <begin position="60"/>
        <end position="80"/>
    </location>
</feature>
<keyword evidence="1" id="KW-1133">Transmembrane helix</keyword>
<protein>
    <submittedName>
        <fullName evidence="2">Uncharacterized protein</fullName>
    </submittedName>
</protein>
<organism evidence="2 4">
    <name type="scientific">Eubacterium ramulus</name>
    <dbReference type="NCBI Taxonomy" id="39490"/>
    <lineage>
        <taxon>Bacteria</taxon>
        <taxon>Bacillati</taxon>
        <taxon>Bacillota</taxon>
        <taxon>Clostridia</taxon>
        <taxon>Eubacteriales</taxon>
        <taxon>Eubacteriaceae</taxon>
        <taxon>Eubacterium</taxon>
    </lineage>
</organism>
<dbReference type="Proteomes" id="UP000095492">
    <property type="component" value="Unassembled WGS sequence"/>
</dbReference>
<feature type="transmembrane region" description="Helical" evidence="1">
    <location>
        <begin position="92"/>
        <end position="113"/>
    </location>
</feature>
<dbReference type="EMBL" id="CYYA01000009">
    <property type="protein sequence ID" value="CUN03899.1"/>
    <property type="molecule type" value="Genomic_DNA"/>
</dbReference>
<evidence type="ECO:0000256" key="1">
    <source>
        <dbReference type="SAM" id="Phobius"/>
    </source>
</evidence>
<evidence type="ECO:0000313" key="2">
    <source>
        <dbReference type="EMBL" id="CUN03899.1"/>
    </source>
</evidence>
<dbReference type="Proteomes" id="UP000431304">
    <property type="component" value="Unassembled WGS sequence"/>
</dbReference>
<evidence type="ECO:0000313" key="5">
    <source>
        <dbReference type="Proteomes" id="UP000431304"/>
    </source>
</evidence>
<dbReference type="RefSeq" id="WP_022035135.1">
    <property type="nucleotide sequence ID" value="NZ_CAXUGT010000008.1"/>
</dbReference>
<reference evidence="2 4" key="1">
    <citation type="submission" date="2015-09" db="EMBL/GenBank/DDBJ databases">
        <authorList>
            <consortium name="Pathogen Informatics"/>
        </authorList>
    </citation>
    <scope>NUCLEOTIDE SEQUENCE [LARGE SCALE GENOMIC DNA]</scope>
    <source>
        <strain evidence="2 4">2789STDY5608891</strain>
    </source>
</reference>
<keyword evidence="1" id="KW-0472">Membrane</keyword>
<name>A0A173TNX3_EUBRA</name>
<dbReference type="STRING" id="39490.ERS852448_01589"/>
<evidence type="ECO:0000313" key="4">
    <source>
        <dbReference type="Proteomes" id="UP000095492"/>
    </source>
</evidence>
<dbReference type="OrthoDB" id="9927898at2"/>